<evidence type="ECO:0000256" key="4">
    <source>
        <dbReference type="ARBA" id="ARBA00022989"/>
    </source>
</evidence>
<feature type="transmembrane region" description="Helical" evidence="6">
    <location>
        <begin position="239"/>
        <end position="260"/>
    </location>
</feature>
<dbReference type="PANTHER" id="PTHR21716:SF4">
    <property type="entry name" value="TRANSMEMBRANE PROTEIN 245"/>
    <property type="match status" value="1"/>
</dbReference>
<proteinExistence type="inferred from homology"/>
<evidence type="ECO:0000313" key="7">
    <source>
        <dbReference type="EMBL" id="GGI97738.1"/>
    </source>
</evidence>
<accession>A0ABQ2CNI6</accession>
<feature type="transmembrane region" description="Helical" evidence="6">
    <location>
        <begin position="216"/>
        <end position="233"/>
    </location>
</feature>
<reference evidence="8" key="1">
    <citation type="journal article" date="2019" name="Int. J. Syst. Evol. Microbiol.">
        <title>The Global Catalogue of Microorganisms (GCM) 10K type strain sequencing project: providing services to taxonomists for standard genome sequencing and annotation.</title>
        <authorList>
            <consortium name="The Broad Institute Genomics Platform"/>
            <consortium name="The Broad Institute Genome Sequencing Center for Infectious Disease"/>
            <person name="Wu L."/>
            <person name="Ma J."/>
        </authorList>
    </citation>
    <scope>NUCLEOTIDE SEQUENCE [LARGE SCALE GENOMIC DNA]</scope>
    <source>
        <strain evidence="8">JCM 11590</strain>
    </source>
</reference>
<feature type="transmembrane region" description="Helical" evidence="6">
    <location>
        <begin position="159"/>
        <end position="176"/>
    </location>
</feature>
<evidence type="ECO:0000256" key="5">
    <source>
        <dbReference type="ARBA" id="ARBA00023136"/>
    </source>
</evidence>
<feature type="transmembrane region" description="Helical" evidence="6">
    <location>
        <begin position="272"/>
        <end position="290"/>
    </location>
</feature>
<feature type="transmembrane region" description="Helical" evidence="6">
    <location>
        <begin position="310"/>
        <end position="340"/>
    </location>
</feature>
<organism evidence="7 8">
    <name type="scientific">Halopseudomonas pertucinogena</name>
    <dbReference type="NCBI Taxonomy" id="86175"/>
    <lineage>
        <taxon>Bacteria</taxon>
        <taxon>Pseudomonadati</taxon>
        <taxon>Pseudomonadota</taxon>
        <taxon>Gammaproteobacteria</taxon>
        <taxon>Pseudomonadales</taxon>
        <taxon>Pseudomonadaceae</taxon>
        <taxon>Halopseudomonas</taxon>
    </lineage>
</organism>
<feature type="transmembrane region" description="Helical" evidence="6">
    <location>
        <begin position="60"/>
        <end position="85"/>
    </location>
</feature>
<dbReference type="RefSeq" id="WP_188635812.1">
    <property type="nucleotide sequence ID" value="NZ_BMNN01000002.1"/>
</dbReference>
<dbReference type="EMBL" id="BMNN01000002">
    <property type="protein sequence ID" value="GGI97738.1"/>
    <property type="molecule type" value="Genomic_DNA"/>
</dbReference>
<evidence type="ECO:0000256" key="3">
    <source>
        <dbReference type="ARBA" id="ARBA00022692"/>
    </source>
</evidence>
<comment type="similarity">
    <text evidence="2">Belongs to the autoinducer-2 exporter (AI-2E) (TC 2.A.86) family.</text>
</comment>
<keyword evidence="4 6" id="KW-1133">Transmembrane helix</keyword>
<comment type="caution">
    <text evidence="7">The sequence shown here is derived from an EMBL/GenBank/DDBJ whole genome shotgun (WGS) entry which is preliminary data.</text>
</comment>
<evidence type="ECO:0000256" key="6">
    <source>
        <dbReference type="SAM" id="Phobius"/>
    </source>
</evidence>
<feature type="transmembrane region" description="Helical" evidence="6">
    <location>
        <begin position="12"/>
        <end position="44"/>
    </location>
</feature>
<keyword evidence="5 6" id="KW-0472">Membrane</keyword>
<name>A0ABQ2CNI6_9GAMM</name>
<dbReference type="PANTHER" id="PTHR21716">
    <property type="entry name" value="TRANSMEMBRANE PROTEIN"/>
    <property type="match status" value="1"/>
</dbReference>
<keyword evidence="8" id="KW-1185">Reference proteome</keyword>
<sequence length="394" mass="42627">MINTNMENKSFVLLLALVSIAFVAILLPFYGAVFWGTILAIIFYPMQRRFENRFNGRRGWAAAVTLVIILVIVILPLSLMAGALVQEGTNIYQRVSSGTLNFGDYLEQVINALPEFARSLLERFGLTDLADVQERISEFAMTGSQFLATKAFSIGQNTFQFLISFAIMLYLLFFLLRDGRQVAASVRRAIPLGEIYKQHLLSKFTTVVKATVKGNIAVAAVQGALGGFIFWVLGLQGALLWGVLMAVLSLLPAVGASLIWGPVAIYFLATGALWEAAILTAFGAVVIGLADNVLRPILVGKDTKLPDYVVLISTLGGLALFGLNGFVIGPLIAALFMAAWSLYAEAREEHEVVAVPAEELPIEPELIHEDGVAEPAVVPVVEPGQNSGSEDRTP</sequence>
<dbReference type="Pfam" id="PF01594">
    <property type="entry name" value="AI-2E_transport"/>
    <property type="match status" value="1"/>
</dbReference>
<evidence type="ECO:0000256" key="2">
    <source>
        <dbReference type="ARBA" id="ARBA00009773"/>
    </source>
</evidence>
<comment type="subcellular location">
    <subcellularLocation>
        <location evidence="1">Membrane</location>
        <topology evidence="1">Multi-pass membrane protein</topology>
    </subcellularLocation>
</comment>
<evidence type="ECO:0000313" key="8">
    <source>
        <dbReference type="Proteomes" id="UP000633263"/>
    </source>
</evidence>
<evidence type="ECO:0000256" key="1">
    <source>
        <dbReference type="ARBA" id="ARBA00004141"/>
    </source>
</evidence>
<keyword evidence="3 6" id="KW-0812">Transmembrane</keyword>
<dbReference type="Proteomes" id="UP000633263">
    <property type="component" value="Unassembled WGS sequence"/>
</dbReference>
<dbReference type="InterPro" id="IPR002549">
    <property type="entry name" value="AI-2E-like"/>
</dbReference>
<protein>
    <submittedName>
        <fullName evidence="7">AI-2E family transporter</fullName>
    </submittedName>
</protein>
<gene>
    <name evidence="7" type="ORF">GCM10009083_13070</name>
</gene>